<dbReference type="RefSeq" id="WP_285971399.1">
    <property type="nucleotide sequence ID" value="NZ_CP127294.1"/>
</dbReference>
<dbReference type="Proteomes" id="UP001236014">
    <property type="component" value="Chromosome"/>
</dbReference>
<sequence length="119" mass="12948">MSEVPPTPPIKVGSYGTGGGYQFSEDEVDSVINQWHDLLVHMKTDLDHARAIAQVKAPADEFASGDFINGGANPSGQTLLDQHQRMHDYVNNFITALKAAKNKITVAEQEARDNIKTGV</sequence>
<protein>
    <recommendedName>
        <fullName evidence="3">PE domain-containing protein</fullName>
    </recommendedName>
</protein>
<evidence type="ECO:0000313" key="1">
    <source>
        <dbReference type="EMBL" id="WIX80779.1"/>
    </source>
</evidence>
<evidence type="ECO:0008006" key="3">
    <source>
        <dbReference type="Google" id="ProtNLM"/>
    </source>
</evidence>
<dbReference type="AlphaFoldDB" id="A0A9Y2IJX1"/>
<dbReference type="EMBL" id="CP127294">
    <property type="protein sequence ID" value="WIX80779.1"/>
    <property type="molecule type" value="Genomic_DNA"/>
</dbReference>
<evidence type="ECO:0000313" key="2">
    <source>
        <dbReference type="Proteomes" id="UP001236014"/>
    </source>
</evidence>
<proteinExistence type="predicted"/>
<gene>
    <name evidence="1" type="ORF">QRX50_08445</name>
</gene>
<name>A0A9Y2IJX1_9PSEU</name>
<organism evidence="1 2">
    <name type="scientific">Amycolatopsis carbonis</name>
    <dbReference type="NCBI Taxonomy" id="715471"/>
    <lineage>
        <taxon>Bacteria</taxon>
        <taxon>Bacillati</taxon>
        <taxon>Actinomycetota</taxon>
        <taxon>Actinomycetes</taxon>
        <taxon>Pseudonocardiales</taxon>
        <taxon>Pseudonocardiaceae</taxon>
        <taxon>Amycolatopsis</taxon>
    </lineage>
</organism>
<accession>A0A9Y2IJX1</accession>
<keyword evidence="2" id="KW-1185">Reference proteome</keyword>
<dbReference type="KEGG" id="acab:QRX50_08445"/>
<reference evidence="1 2" key="1">
    <citation type="submission" date="2023-06" db="EMBL/GenBank/DDBJ databases">
        <authorList>
            <person name="Oyuntsetseg B."/>
            <person name="Kim S.B."/>
        </authorList>
    </citation>
    <scope>NUCLEOTIDE SEQUENCE [LARGE SCALE GENOMIC DNA]</scope>
    <source>
        <strain evidence="1 2">2-15</strain>
    </source>
</reference>